<evidence type="ECO:0000256" key="24">
    <source>
        <dbReference type="PIRSR" id="PIRSR002799-1"/>
    </source>
</evidence>
<evidence type="ECO:0000256" key="23">
    <source>
        <dbReference type="PIRNR" id="PIRNR002799"/>
    </source>
</evidence>
<name>A0A939IPH5_9ALTE</name>
<dbReference type="GO" id="GO:0006508">
    <property type="term" value="P:proteolysis"/>
    <property type="evidence" value="ECO:0007669"/>
    <property type="project" value="UniProtKB-KW"/>
</dbReference>
<dbReference type="Pfam" id="PF00905">
    <property type="entry name" value="Transpeptidase"/>
    <property type="match status" value="1"/>
</dbReference>
<evidence type="ECO:0000256" key="15">
    <source>
        <dbReference type="ARBA" id="ARBA00023136"/>
    </source>
</evidence>
<evidence type="ECO:0000256" key="13">
    <source>
        <dbReference type="ARBA" id="ARBA00022960"/>
    </source>
</evidence>
<evidence type="ECO:0000256" key="7">
    <source>
        <dbReference type="ARBA" id="ARBA00022475"/>
    </source>
</evidence>
<evidence type="ECO:0000256" key="2">
    <source>
        <dbReference type="ARBA" id="ARBA00004236"/>
    </source>
</evidence>
<evidence type="ECO:0000256" key="4">
    <source>
        <dbReference type="ARBA" id="ARBA00007090"/>
    </source>
</evidence>
<comment type="similarity">
    <text evidence="4 23">In the C-terminal section; belongs to the transpeptidase family.</text>
</comment>
<feature type="domain" description="Glycosyl transferase family 51" evidence="26">
    <location>
        <begin position="164"/>
        <end position="334"/>
    </location>
</feature>
<keyword evidence="7" id="KW-1003">Cell membrane</keyword>
<evidence type="ECO:0000256" key="17">
    <source>
        <dbReference type="ARBA" id="ARBA00023268"/>
    </source>
</evidence>
<dbReference type="PANTHER" id="PTHR32282:SF11">
    <property type="entry name" value="PENICILLIN-BINDING PROTEIN 1B"/>
    <property type="match status" value="1"/>
</dbReference>
<evidence type="ECO:0000256" key="12">
    <source>
        <dbReference type="ARBA" id="ARBA00022801"/>
    </source>
</evidence>
<evidence type="ECO:0000256" key="6">
    <source>
        <dbReference type="ARBA" id="ARBA00018637"/>
    </source>
</evidence>
<comment type="caution">
    <text evidence="28">The sequence shown here is derived from an EMBL/GenBank/DDBJ whole genome shotgun (WGS) entry which is preliminary data.</text>
</comment>
<evidence type="ECO:0000256" key="22">
    <source>
        <dbReference type="NCBIfam" id="TIGR02071"/>
    </source>
</evidence>
<keyword evidence="13 23" id="KW-0133">Cell shape</keyword>
<evidence type="ECO:0000256" key="11">
    <source>
        <dbReference type="ARBA" id="ARBA00022679"/>
    </source>
</evidence>
<comment type="catalytic activity">
    <reaction evidence="20">
        <text>Preferential cleavage: (Ac)2-L-Lys-D-Ala-|-D-Ala. Also transpeptidation of peptidyl-alanyl moieties that are N-acyl substituents of D-alanine.</text>
        <dbReference type="EC" id="3.4.16.4"/>
    </reaction>
</comment>
<dbReference type="InterPro" id="IPR036950">
    <property type="entry name" value="PBP_transglycosylase"/>
</dbReference>
<keyword evidence="16" id="KW-0046">Antibiotic resistance</keyword>
<keyword evidence="15" id="KW-0472">Membrane</keyword>
<evidence type="ECO:0000256" key="21">
    <source>
        <dbReference type="ARBA" id="ARBA00049902"/>
    </source>
</evidence>
<keyword evidence="10 23" id="KW-0328">Glycosyltransferase</keyword>
<evidence type="ECO:0000313" key="28">
    <source>
        <dbReference type="EMBL" id="MBN7823994.1"/>
    </source>
</evidence>
<dbReference type="AlphaFoldDB" id="A0A939IPH5"/>
<protein>
    <recommendedName>
        <fullName evidence="6 22">Penicillin-binding protein 1B</fullName>
        <shortName evidence="23">PBP-1b</shortName>
        <shortName evidence="23">PBP1b</shortName>
    </recommendedName>
    <alternativeName>
        <fullName evidence="19 23">Murein polymerase</fullName>
    </alternativeName>
</protein>
<keyword evidence="14 23" id="KW-0573">Peptidoglycan synthesis</keyword>
<dbReference type="Proteomes" id="UP000664654">
    <property type="component" value="Unassembled WGS sequence"/>
</dbReference>
<feature type="active site" description="Proton donor; for transglycosylase activity" evidence="24">
    <location>
        <position position="189"/>
    </location>
</feature>
<dbReference type="GO" id="GO:0071555">
    <property type="term" value="P:cell wall organization"/>
    <property type="evidence" value="ECO:0007669"/>
    <property type="project" value="UniProtKB-UniRule"/>
</dbReference>
<feature type="active site" description="Acyl-ester intermediate; for transpeptidase activity" evidence="24">
    <location>
        <position position="467"/>
    </location>
</feature>
<dbReference type="GO" id="GO:0008955">
    <property type="term" value="F:peptidoglycan glycosyltransferase activity"/>
    <property type="evidence" value="ECO:0007669"/>
    <property type="project" value="UniProtKB-UniRule"/>
</dbReference>
<evidence type="ECO:0000256" key="5">
    <source>
        <dbReference type="ARBA" id="ARBA00007739"/>
    </source>
</evidence>
<evidence type="ECO:0000259" key="27">
    <source>
        <dbReference type="Pfam" id="PF14814"/>
    </source>
</evidence>
<comment type="function">
    <text evidence="1 23">Cell wall formation. Synthesis of cross-linked peptidoglycan from the lipid intermediates. The enzyme has a penicillin-insensitive transglycosylase N-terminal domain (formation of linear glycan strands) and a penicillin-sensitive transpeptidase C-terminal domain (cross-linking of the peptide subunits).</text>
</comment>
<comment type="similarity">
    <text evidence="5 23">In the N-terminal section; belongs to the glycosyltransferase 51 family.</text>
</comment>
<dbReference type="Gene3D" id="1.20.5.100">
    <property type="entry name" value="Cytochrome c1, transmembrane anchor, C-terminal"/>
    <property type="match status" value="1"/>
</dbReference>
<evidence type="ECO:0000256" key="19">
    <source>
        <dbReference type="ARBA" id="ARBA00032454"/>
    </source>
</evidence>
<evidence type="ECO:0000256" key="3">
    <source>
        <dbReference type="ARBA" id="ARBA00004752"/>
    </source>
</evidence>
<keyword evidence="12" id="KW-0378">Hydrolase</keyword>
<reference evidence="28" key="1">
    <citation type="submission" date="2021-03" db="EMBL/GenBank/DDBJ databases">
        <title>novel species isolated from a fishpond in China.</title>
        <authorList>
            <person name="Lu H."/>
            <person name="Cai Z."/>
        </authorList>
    </citation>
    <scope>NUCLEOTIDE SEQUENCE</scope>
    <source>
        <strain evidence="28">JCM 30855</strain>
    </source>
</reference>
<comment type="pathway">
    <text evidence="3 23">Cell wall biogenesis; peptidoglycan biosynthesis.</text>
</comment>
<evidence type="ECO:0000256" key="1">
    <source>
        <dbReference type="ARBA" id="ARBA00002624"/>
    </source>
</evidence>
<keyword evidence="29" id="KW-1185">Reference proteome</keyword>
<dbReference type="InterPro" id="IPR011813">
    <property type="entry name" value="PBP_1b"/>
</dbReference>
<dbReference type="GO" id="GO:0046677">
    <property type="term" value="P:response to antibiotic"/>
    <property type="evidence" value="ECO:0007669"/>
    <property type="project" value="UniProtKB-UniRule"/>
</dbReference>
<dbReference type="InterPro" id="IPR012338">
    <property type="entry name" value="Beta-lactam/transpept-like"/>
</dbReference>
<dbReference type="EMBL" id="JAFKCV010000001">
    <property type="protein sequence ID" value="MBN7823994.1"/>
    <property type="molecule type" value="Genomic_DNA"/>
</dbReference>
<dbReference type="GO" id="GO:0008360">
    <property type="term" value="P:regulation of cell shape"/>
    <property type="evidence" value="ECO:0007669"/>
    <property type="project" value="UniProtKB-UniRule"/>
</dbReference>
<comment type="catalytic activity">
    <reaction evidence="21">
        <text>[GlcNAc-(1-&gt;4)-Mur2Ac(oyl-L-Ala-gamma-D-Glu-L-Lys-D-Ala-D-Ala)](n)-di-trans,octa-cis-undecaprenyl diphosphate + beta-D-GlcNAc-(1-&gt;4)-Mur2Ac(oyl-L-Ala-gamma-D-Glu-L-Lys-D-Ala-D-Ala)-di-trans,octa-cis-undecaprenyl diphosphate = [GlcNAc-(1-&gt;4)-Mur2Ac(oyl-L-Ala-gamma-D-Glu-L-Lys-D-Ala-D-Ala)](n+1)-di-trans,octa-cis-undecaprenyl diphosphate + di-trans,octa-cis-undecaprenyl diphosphate + H(+)</text>
        <dbReference type="Rhea" id="RHEA:23708"/>
        <dbReference type="Rhea" id="RHEA-COMP:9602"/>
        <dbReference type="Rhea" id="RHEA-COMP:9603"/>
        <dbReference type="ChEBI" id="CHEBI:15378"/>
        <dbReference type="ChEBI" id="CHEBI:58405"/>
        <dbReference type="ChEBI" id="CHEBI:60033"/>
        <dbReference type="ChEBI" id="CHEBI:78435"/>
        <dbReference type="EC" id="2.4.99.28"/>
    </reaction>
</comment>
<dbReference type="PANTHER" id="PTHR32282">
    <property type="entry name" value="BINDING PROTEIN TRANSPEPTIDASE, PUTATIVE-RELATED"/>
    <property type="match status" value="1"/>
</dbReference>
<organism evidence="28 29">
    <name type="scientific">Bowmanella dokdonensis</name>
    <dbReference type="NCBI Taxonomy" id="751969"/>
    <lineage>
        <taxon>Bacteria</taxon>
        <taxon>Pseudomonadati</taxon>
        <taxon>Pseudomonadota</taxon>
        <taxon>Gammaproteobacteria</taxon>
        <taxon>Alteromonadales</taxon>
        <taxon>Alteromonadaceae</taxon>
        <taxon>Bowmanella</taxon>
    </lineage>
</organism>
<evidence type="ECO:0000256" key="10">
    <source>
        <dbReference type="ARBA" id="ARBA00022676"/>
    </source>
</evidence>
<dbReference type="Gene3D" id="3.40.710.10">
    <property type="entry name" value="DD-peptidase/beta-lactamase superfamily"/>
    <property type="match status" value="1"/>
</dbReference>
<evidence type="ECO:0000313" key="29">
    <source>
        <dbReference type="Proteomes" id="UP000664654"/>
    </source>
</evidence>
<dbReference type="InterPro" id="IPR050396">
    <property type="entry name" value="Glycosyltr_51/Transpeptidase"/>
</dbReference>
<dbReference type="PIRSF" id="PIRSF002799">
    <property type="entry name" value="PBP_1b"/>
    <property type="match status" value="1"/>
</dbReference>
<gene>
    <name evidence="28" type="primary">mrcB</name>
    <name evidence="28" type="ORF">J0A66_02035</name>
</gene>
<evidence type="ECO:0000256" key="9">
    <source>
        <dbReference type="ARBA" id="ARBA00022670"/>
    </source>
</evidence>
<dbReference type="SUPFAM" id="SSF52540">
    <property type="entry name" value="P-loop containing nucleoside triphosphate hydrolases"/>
    <property type="match status" value="1"/>
</dbReference>
<dbReference type="Gene3D" id="1.10.3810.10">
    <property type="entry name" value="Biosynthetic peptidoglycan transglycosylase-like"/>
    <property type="match status" value="1"/>
</dbReference>
<evidence type="ECO:0000259" key="26">
    <source>
        <dbReference type="Pfam" id="PF00912"/>
    </source>
</evidence>
<evidence type="ECO:0000256" key="18">
    <source>
        <dbReference type="ARBA" id="ARBA00023316"/>
    </source>
</evidence>
<keyword evidence="9" id="KW-0645">Protease</keyword>
<dbReference type="InterPro" id="IPR023346">
    <property type="entry name" value="Lysozyme-like_dom_sf"/>
</dbReference>
<keyword evidence="18 23" id="KW-0961">Cell wall biogenesis/degradation</keyword>
<evidence type="ECO:0000259" key="25">
    <source>
        <dbReference type="Pfam" id="PF00905"/>
    </source>
</evidence>
<dbReference type="GO" id="GO:0009002">
    <property type="term" value="F:serine-type D-Ala-D-Ala carboxypeptidase activity"/>
    <property type="evidence" value="ECO:0007669"/>
    <property type="project" value="UniProtKB-EC"/>
</dbReference>
<dbReference type="Pfam" id="PF14814">
    <property type="entry name" value="UB2H"/>
    <property type="match status" value="1"/>
</dbReference>
<dbReference type="RefSeq" id="WP_206572095.1">
    <property type="nucleotide sequence ID" value="NZ_JAFKCV010000001.1"/>
</dbReference>
<dbReference type="SUPFAM" id="SSF53955">
    <property type="entry name" value="Lysozyme-like"/>
    <property type="match status" value="1"/>
</dbReference>
<dbReference type="InterPro" id="IPR027417">
    <property type="entry name" value="P-loop_NTPase"/>
</dbReference>
<proteinExistence type="inferred from homology"/>
<dbReference type="GO" id="GO:0008658">
    <property type="term" value="F:penicillin binding"/>
    <property type="evidence" value="ECO:0007669"/>
    <property type="project" value="UniProtKB-UniRule"/>
</dbReference>
<comment type="subcellular location">
    <subcellularLocation>
        <location evidence="2">Cell membrane</location>
    </subcellularLocation>
</comment>
<keyword evidence="17" id="KW-0511">Multifunctional enzyme</keyword>
<dbReference type="Pfam" id="PF00912">
    <property type="entry name" value="Transgly"/>
    <property type="match status" value="1"/>
</dbReference>
<dbReference type="InterPro" id="IPR001460">
    <property type="entry name" value="PCN-bd_Tpept"/>
</dbReference>
<feature type="domain" description="Bifunctional transglycosylase second" evidence="27">
    <location>
        <begin position="70"/>
        <end position="148"/>
    </location>
</feature>
<evidence type="ECO:0000256" key="20">
    <source>
        <dbReference type="ARBA" id="ARBA00034000"/>
    </source>
</evidence>
<dbReference type="GO" id="GO:0009274">
    <property type="term" value="C:peptidoglycan-based cell wall"/>
    <property type="evidence" value="ECO:0007669"/>
    <property type="project" value="UniProtKB-UniRule"/>
</dbReference>
<dbReference type="SUPFAM" id="SSF56601">
    <property type="entry name" value="beta-lactamase/transpeptidase-like"/>
    <property type="match status" value="1"/>
</dbReference>
<accession>A0A939IPH5</accession>
<evidence type="ECO:0000256" key="8">
    <source>
        <dbReference type="ARBA" id="ARBA00022645"/>
    </source>
</evidence>
<dbReference type="NCBIfam" id="TIGR02071">
    <property type="entry name" value="PBP_1b"/>
    <property type="match status" value="1"/>
</dbReference>
<evidence type="ECO:0000256" key="14">
    <source>
        <dbReference type="ARBA" id="ARBA00022984"/>
    </source>
</evidence>
<keyword evidence="8" id="KW-0121">Carboxypeptidase</keyword>
<dbReference type="GO" id="GO:0030288">
    <property type="term" value="C:outer membrane-bounded periplasmic space"/>
    <property type="evidence" value="ECO:0007669"/>
    <property type="project" value="TreeGrafter"/>
</dbReference>
<dbReference type="Gene3D" id="3.30.2060.10">
    <property type="entry name" value="Penicillin-binding protein 1b domain"/>
    <property type="match status" value="1"/>
</dbReference>
<sequence>MSKKLSKKRSTPSRSLNPVKWLWRHKFKLSLILLLAIGAYGLYLDARIKQRMNGNTWQVPAQIYARPLTLQVGEELSIEEVVEELEWLAYRRVVDADSSGEYSIRGNQLAIYRRAFEFADGEEPERKLRLSFSGGELTEIRDSRQGAQRQIRLEPWLVTRFTNSSREDRMLVQLEDVPRELTDMLMLVEDRDFYQHHGIAPLSIARALIANISAGRAVQGGSTLTQQLIKNLFLTQEKSLTRKANEALMALLIELRYSKEEILQAYLNEVFLGQNGSNGVHGFGLASYFYFDRPLNELSVPEMAMLVGIIKGPSYYNPRRAPERVLERRNLVLRLLFEERGVAAPTYASWLKSPLGLSGKSALARGKHPAFMDRVRRELHDILPNPDMHQAGIKIFTTLDPLAQRKAELAVRNGLDELERHRKLQDLEAAMVVTDIASGEIRAMIGSRQTDFEGFNRALDARRSIGSIIKPVVYLTALEQPAYYNLASQLKDEPIHLKSNHGQLWSPQNSDKQFRGQVSLLTALSRSLNVPTVTLGMEVGLDEIAYTLKRLGVESPVSQYPALTLGAAALTPLEVNQMYQTLANEGLYVPLHSIDAVTDAGGNLIWRQPPIAQRRADPQAVYLINYALNKVTREGTAKVLKDAFPRLHLAGKTGTTDDYRDSWYAGFDRHNLVTIWLGKDNNDSTGLAGATGALPLYMDYQKRQHPKSLVRPFPAGLGIAHFDTLSGQHLEPGCPGSVSVPAVLSALTAPKPCAQAKQPVNENKKSFWERLFGS</sequence>
<dbReference type="InterPro" id="IPR001264">
    <property type="entry name" value="Glyco_trans_51"/>
</dbReference>
<feature type="domain" description="Penicillin-binding protein transpeptidase" evidence="25">
    <location>
        <begin position="430"/>
        <end position="667"/>
    </location>
</feature>
<dbReference type="GO" id="GO:0009252">
    <property type="term" value="P:peptidoglycan biosynthetic process"/>
    <property type="evidence" value="ECO:0007669"/>
    <property type="project" value="UniProtKB-UniRule"/>
</dbReference>
<keyword evidence="11 23" id="KW-0808">Transferase</keyword>
<evidence type="ECO:0000256" key="16">
    <source>
        <dbReference type="ARBA" id="ARBA00023251"/>
    </source>
</evidence>
<dbReference type="GO" id="GO:0005886">
    <property type="term" value="C:plasma membrane"/>
    <property type="evidence" value="ECO:0007669"/>
    <property type="project" value="UniProtKB-SubCell"/>
</dbReference>
<dbReference type="InterPro" id="IPR028166">
    <property type="entry name" value="UB2H"/>
</dbReference>